<feature type="compositionally biased region" description="Basic and acidic residues" evidence="2">
    <location>
        <begin position="582"/>
        <end position="592"/>
    </location>
</feature>
<name>A0A8J9W4T1_BRALA</name>
<feature type="region of interest" description="Disordered" evidence="2">
    <location>
        <begin position="42"/>
        <end position="66"/>
    </location>
</feature>
<dbReference type="AlphaFoldDB" id="A0A8J9W4T1"/>
<organism evidence="3 4">
    <name type="scientific">Branchiostoma lanceolatum</name>
    <name type="common">Common lancelet</name>
    <name type="synonym">Amphioxus lanceolatum</name>
    <dbReference type="NCBI Taxonomy" id="7740"/>
    <lineage>
        <taxon>Eukaryota</taxon>
        <taxon>Metazoa</taxon>
        <taxon>Chordata</taxon>
        <taxon>Cephalochordata</taxon>
        <taxon>Leptocardii</taxon>
        <taxon>Amphioxiformes</taxon>
        <taxon>Branchiostomatidae</taxon>
        <taxon>Branchiostoma</taxon>
    </lineage>
</organism>
<protein>
    <submittedName>
        <fullName evidence="3">Hypp5909 protein</fullName>
    </submittedName>
</protein>
<feature type="compositionally biased region" description="Polar residues" evidence="2">
    <location>
        <begin position="323"/>
        <end position="340"/>
    </location>
</feature>
<feature type="compositionally biased region" description="Basic and acidic residues" evidence="2">
    <location>
        <begin position="492"/>
        <end position="502"/>
    </location>
</feature>
<feature type="compositionally biased region" description="Basic and acidic residues" evidence="2">
    <location>
        <begin position="357"/>
        <end position="367"/>
    </location>
</feature>
<dbReference type="OrthoDB" id="10227016at2759"/>
<feature type="compositionally biased region" description="Polar residues" evidence="2">
    <location>
        <begin position="653"/>
        <end position="669"/>
    </location>
</feature>
<feature type="compositionally biased region" description="Acidic residues" evidence="2">
    <location>
        <begin position="57"/>
        <end position="66"/>
    </location>
</feature>
<proteinExistence type="predicted"/>
<feature type="compositionally biased region" description="Low complexity" evidence="2">
    <location>
        <begin position="640"/>
        <end position="652"/>
    </location>
</feature>
<evidence type="ECO:0000313" key="3">
    <source>
        <dbReference type="EMBL" id="CAH1239933.1"/>
    </source>
</evidence>
<feature type="compositionally biased region" description="Polar residues" evidence="2">
    <location>
        <begin position="503"/>
        <end position="520"/>
    </location>
</feature>
<sequence>MYADTDFAKTIDLGKDIKDGADFCKRLDEAIKRIKAGAVVGGQPTDGVEAEVHGTGDDSDMEERDESDGRFMEIVRKLRASFLEFHDAMESTPADMFPDKDTDWHPKALQVIKRMVELPKKNKVSRQLYQTHIEVAASTPAVFSLVNKVARKYKMGEIVGSGNKTEVKQGLFDKLQGKPSAEQEYWLQLLLEGMPVMDYKVGLDEVPRTGSLKNLKTEVARWKDRAEEAERELEDWKKRALAAEGKLARSSSLHAHAMQSDGDDPKRTSKAREVHTYGKLSSLPSQGKSSTSRPSISHPDTRHALQSDGDDAERTSKARDTNGKLSSLPSQGKSSTSRPSISHPDTRHALQSDGDDAERTSKARDTNGKLSSLPSQGKSSTSRPSISHPDTRHALQSDGDDAERTSKARDTNGKLSSLPSQGKSSTSRPSISHPDTRHALQSDGDDAERTSKARDTNGKLSSLPSQGKSSTSRPSISHPDTRHALQSDGDDAERTSKARDTNGKLSSLPSQGKSSTSRPSISHPDTRHALQSDGDDAERTSKARDTNGKLSSLPSQGKSSTSRPSISHPDTRHALQSDGDDAERTSKARDTNGKLSSLPSQGKSSTSRPSISHPDTRHALQSDGDDAERTSKARDTNGKSSSLPSQGKSSASRPSISHPDTSSRPQPTRRSGKRKAVGSSSPGAQKIAKETMYPPKPIEVNQLVAAAYNKKYYVGKVASVQEKTAFITWMEYRGDGVYVPTKKPAEEEEQKYIFAVDFPNRRLTGGRIEVLCMEDISKQFKTYLSAFGSL</sequence>
<feature type="coiled-coil region" evidence="1">
    <location>
        <begin position="212"/>
        <end position="246"/>
    </location>
</feature>
<feature type="compositionally biased region" description="Polar residues" evidence="2">
    <location>
        <begin position="548"/>
        <end position="565"/>
    </location>
</feature>
<feature type="compositionally biased region" description="Basic and acidic residues" evidence="2">
    <location>
        <begin position="263"/>
        <end position="276"/>
    </location>
</feature>
<accession>A0A8J9W4T1</accession>
<feature type="region of interest" description="Disordered" evidence="2">
    <location>
        <begin position="247"/>
        <end position="692"/>
    </location>
</feature>
<feature type="compositionally biased region" description="Basic and acidic residues" evidence="2">
    <location>
        <begin position="537"/>
        <end position="547"/>
    </location>
</feature>
<reference evidence="3" key="1">
    <citation type="submission" date="2022-01" db="EMBL/GenBank/DDBJ databases">
        <authorList>
            <person name="Braso-Vives M."/>
        </authorList>
    </citation>
    <scope>NUCLEOTIDE SEQUENCE</scope>
</reference>
<feature type="compositionally biased region" description="Basic and acidic residues" evidence="2">
    <location>
        <begin position="312"/>
        <end position="322"/>
    </location>
</feature>
<keyword evidence="4" id="KW-1185">Reference proteome</keyword>
<keyword evidence="1" id="KW-0175">Coiled coil</keyword>
<gene>
    <name evidence="3" type="primary">Hypp5909</name>
    <name evidence="3" type="ORF">BLAG_LOCUS4073</name>
</gene>
<feature type="compositionally biased region" description="Basic and acidic residues" evidence="2">
    <location>
        <begin position="402"/>
        <end position="412"/>
    </location>
</feature>
<feature type="compositionally biased region" description="Polar residues" evidence="2">
    <location>
        <begin position="593"/>
        <end position="610"/>
    </location>
</feature>
<feature type="compositionally biased region" description="Polar residues" evidence="2">
    <location>
        <begin position="458"/>
        <end position="475"/>
    </location>
</feature>
<dbReference type="EMBL" id="OV696696">
    <property type="protein sequence ID" value="CAH1239933.1"/>
    <property type="molecule type" value="Genomic_DNA"/>
</dbReference>
<evidence type="ECO:0000313" key="4">
    <source>
        <dbReference type="Proteomes" id="UP000838412"/>
    </source>
</evidence>
<feature type="compositionally biased region" description="Basic and acidic residues" evidence="2">
    <location>
        <begin position="447"/>
        <end position="457"/>
    </location>
</feature>
<evidence type="ECO:0000256" key="2">
    <source>
        <dbReference type="SAM" id="MobiDB-lite"/>
    </source>
</evidence>
<feature type="compositionally biased region" description="Basic and acidic residues" evidence="2">
    <location>
        <begin position="627"/>
        <end position="637"/>
    </location>
</feature>
<dbReference type="Proteomes" id="UP000838412">
    <property type="component" value="Chromosome 11"/>
</dbReference>
<evidence type="ECO:0000256" key="1">
    <source>
        <dbReference type="SAM" id="Coils"/>
    </source>
</evidence>
<feature type="compositionally biased region" description="Polar residues" evidence="2">
    <location>
        <begin position="413"/>
        <end position="430"/>
    </location>
</feature>
<feature type="compositionally biased region" description="Polar residues" evidence="2">
    <location>
        <begin position="282"/>
        <end position="295"/>
    </location>
</feature>
<feature type="compositionally biased region" description="Polar residues" evidence="2">
    <location>
        <begin position="368"/>
        <end position="385"/>
    </location>
</feature>